<protein>
    <submittedName>
        <fullName evidence="1">Uncharacterized protein</fullName>
    </submittedName>
</protein>
<reference evidence="1" key="1">
    <citation type="journal article" date="2016" name="Genome Announc.">
        <title>Draft genomes of two strains of Paenibacillus glucanolyticus with capability to degrade lignocellulose.</title>
        <authorList>
            <person name="Mathews S.L."/>
            <person name="Pawlak J."/>
            <person name="Grunden A.M."/>
        </authorList>
    </citation>
    <scope>NUCLEOTIDE SEQUENCE [LARGE SCALE GENOMIC DNA]</scope>
    <source>
        <strain evidence="1">SLM1</strain>
    </source>
</reference>
<dbReference type="AlphaFoldDB" id="A0A163GMR4"/>
<sequence length="333" mass="38087">MSIIDSSEQQVMILNKKKEEILAHKEQIPDAPYHLFSINAMIRDAEMRYERLKGKYTSIKCSQCNQAVDDEMKSINLGRNIICERCIKTIGQVMNTTEFEDRHGLKTGTVKQDIHNTLHTLQGTGIIRKSGKCWLVHDVLAELYYDAGKNKARLEMSWVEEMERHLSSLQTQHKILNDIKGSLTGATLQLFSLDAQIKDYENRLRIVKGGTLPFRCSQCLGWIKEKGLPVLISHFTLCDNCKDTIQQVMTSSEAETKYNLLPGRIRKDIHKGNLEKYLENGLLRQSGGIWLFHETIIKHHYYPEIITPSNKPEIPSSLLARSAAVFQNSMEGR</sequence>
<proteinExistence type="predicted"/>
<dbReference type="OrthoDB" id="2561769at2"/>
<dbReference type="EMBL" id="LWMH01000001">
    <property type="protein sequence ID" value="KZS45050.1"/>
    <property type="molecule type" value="Genomic_DNA"/>
</dbReference>
<name>A0A163GMR4_9BACL</name>
<evidence type="ECO:0000313" key="2">
    <source>
        <dbReference type="Proteomes" id="UP000076796"/>
    </source>
</evidence>
<comment type="caution">
    <text evidence="1">The sequence shown here is derived from an EMBL/GenBank/DDBJ whole genome shotgun (WGS) entry which is preliminary data.</text>
</comment>
<evidence type="ECO:0000313" key="1">
    <source>
        <dbReference type="EMBL" id="KZS45050.1"/>
    </source>
</evidence>
<keyword evidence="2" id="KW-1185">Reference proteome</keyword>
<organism evidence="1 2">
    <name type="scientific">Paenibacillus glucanolyticus</name>
    <dbReference type="NCBI Taxonomy" id="59843"/>
    <lineage>
        <taxon>Bacteria</taxon>
        <taxon>Bacillati</taxon>
        <taxon>Bacillota</taxon>
        <taxon>Bacilli</taxon>
        <taxon>Bacillales</taxon>
        <taxon>Paenibacillaceae</taxon>
        <taxon>Paenibacillus</taxon>
    </lineage>
</organism>
<accession>A0A163GMR4</accession>
<gene>
    <name evidence="1" type="ORF">AWU65_03450</name>
</gene>
<dbReference type="Proteomes" id="UP000076796">
    <property type="component" value="Unassembled WGS sequence"/>
</dbReference>
<dbReference type="RefSeq" id="WP_063477555.1">
    <property type="nucleotide sequence ID" value="NZ_JBCMWP010000019.1"/>
</dbReference>